<reference evidence="6" key="1">
    <citation type="journal article" date="2023" name="Plant J.">
        <title>Genome sequences and population genomics provide insights into the demographic history, inbreeding, and mutation load of two 'living fossil' tree species of Dipteronia.</title>
        <authorList>
            <person name="Feng Y."/>
            <person name="Comes H.P."/>
            <person name="Chen J."/>
            <person name="Zhu S."/>
            <person name="Lu R."/>
            <person name="Zhang X."/>
            <person name="Li P."/>
            <person name="Qiu J."/>
            <person name="Olsen K.M."/>
            <person name="Qiu Y."/>
        </authorList>
    </citation>
    <scope>NUCLEOTIDE SEQUENCE</scope>
    <source>
        <strain evidence="6">NBL</strain>
    </source>
</reference>
<accession>A0AAD9ZQZ6</accession>
<proteinExistence type="predicted"/>
<evidence type="ECO:0000256" key="2">
    <source>
        <dbReference type="ARBA" id="ARBA00022771"/>
    </source>
</evidence>
<dbReference type="InterPro" id="IPR007527">
    <property type="entry name" value="Znf_SWIM"/>
</dbReference>
<dbReference type="SMART" id="SM00575">
    <property type="entry name" value="ZnF_PMZ"/>
    <property type="match status" value="1"/>
</dbReference>
<evidence type="ECO:0000256" key="3">
    <source>
        <dbReference type="ARBA" id="ARBA00022833"/>
    </source>
</evidence>
<keyword evidence="2 4" id="KW-0863">Zinc-finger</keyword>
<dbReference type="InterPro" id="IPR018289">
    <property type="entry name" value="MULE_transposase_dom"/>
</dbReference>
<keyword evidence="7" id="KW-1185">Reference proteome</keyword>
<name>A0AAD9ZQZ6_9ROSI</name>
<dbReference type="PANTHER" id="PTHR31973:SF187">
    <property type="entry name" value="MUTATOR TRANSPOSASE MUDRA PROTEIN"/>
    <property type="match status" value="1"/>
</dbReference>
<dbReference type="GO" id="GO:0008270">
    <property type="term" value="F:zinc ion binding"/>
    <property type="evidence" value="ECO:0007669"/>
    <property type="project" value="UniProtKB-KW"/>
</dbReference>
<feature type="domain" description="SWIM-type" evidence="5">
    <location>
        <begin position="253"/>
        <end position="285"/>
    </location>
</feature>
<comment type="caution">
    <text evidence="6">The sequence shown here is derived from an EMBL/GenBank/DDBJ whole genome shotgun (WGS) entry which is preliminary data.</text>
</comment>
<protein>
    <recommendedName>
        <fullName evidence="5">SWIM-type domain-containing protein</fullName>
    </recommendedName>
</protein>
<dbReference type="PANTHER" id="PTHR31973">
    <property type="entry name" value="POLYPROTEIN, PUTATIVE-RELATED"/>
    <property type="match status" value="1"/>
</dbReference>
<dbReference type="Pfam" id="PF10551">
    <property type="entry name" value="MULE"/>
    <property type="match status" value="1"/>
</dbReference>
<dbReference type="Proteomes" id="UP001281410">
    <property type="component" value="Unassembled WGS sequence"/>
</dbReference>
<evidence type="ECO:0000313" key="6">
    <source>
        <dbReference type="EMBL" id="KAK3188944.1"/>
    </source>
</evidence>
<keyword evidence="1" id="KW-0479">Metal-binding</keyword>
<gene>
    <name evidence="6" type="ORF">Dsin_028505</name>
</gene>
<evidence type="ECO:0000313" key="7">
    <source>
        <dbReference type="Proteomes" id="UP001281410"/>
    </source>
</evidence>
<dbReference type="AlphaFoldDB" id="A0AAD9ZQZ6"/>
<evidence type="ECO:0000256" key="1">
    <source>
        <dbReference type="ARBA" id="ARBA00022723"/>
    </source>
</evidence>
<dbReference type="PROSITE" id="PS50966">
    <property type="entry name" value="ZF_SWIM"/>
    <property type="match status" value="1"/>
</dbReference>
<organism evidence="6 7">
    <name type="scientific">Dipteronia sinensis</name>
    <dbReference type="NCBI Taxonomy" id="43782"/>
    <lineage>
        <taxon>Eukaryota</taxon>
        <taxon>Viridiplantae</taxon>
        <taxon>Streptophyta</taxon>
        <taxon>Embryophyta</taxon>
        <taxon>Tracheophyta</taxon>
        <taxon>Spermatophyta</taxon>
        <taxon>Magnoliopsida</taxon>
        <taxon>eudicotyledons</taxon>
        <taxon>Gunneridae</taxon>
        <taxon>Pentapetalae</taxon>
        <taxon>rosids</taxon>
        <taxon>malvids</taxon>
        <taxon>Sapindales</taxon>
        <taxon>Sapindaceae</taxon>
        <taxon>Hippocastanoideae</taxon>
        <taxon>Acereae</taxon>
        <taxon>Dipteronia</taxon>
    </lineage>
</organism>
<dbReference type="InterPro" id="IPR006564">
    <property type="entry name" value="Znf_PMZ"/>
</dbReference>
<sequence length="361" mass="42315">MNTLWTVTGSELYSIKAIRSVDLFEKPVDQVPIYKGQMFKENPTLKRAVGSYAFTERFEYMVSRSSNTQFTAEWNLFESKFGDPERSICPKDIVYEMREHYGIHLLYNKAYRLKEHALNQARTMGVLLVVVCKDRNEMIYTLAFGFANSECTESWTWFLKKLCKVIQYSDRVMLVSDRDNVISNAMKSIFLNVAHGICAYHLAQNLKRFCKQRDDVIWLYYRAMYVYCIKEFDRAMAELKETYCKVDDKWKETTVDLDKRSCLCRQWDLDKLSCSHAMAVARFKGVSINAQASNLYTTGFLKHAYEMGVNLIPDPEFRDIPDAIRNRFVLPWKKKNLPRKPKKLRIPSAGEKRKLQSVFKV</sequence>
<evidence type="ECO:0000259" key="5">
    <source>
        <dbReference type="PROSITE" id="PS50966"/>
    </source>
</evidence>
<keyword evidence="3" id="KW-0862">Zinc</keyword>
<evidence type="ECO:0000256" key="4">
    <source>
        <dbReference type="PROSITE-ProRule" id="PRU00325"/>
    </source>
</evidence>
<dbReference type="Pfam" id="PF04434">
    <property type="entry name" value="SWIM"/>
    <property type="match status" value="1"/>
</dbReference>
<dbReference type="EMBL" id="JANJYJ010000009">
    <property type="protein sequence ID" value="KAK3188944.1"/>
    <property type="molecule type" value="Genomic_DNA"/>
</dbReference>